<evidence type="ECO:0000313" key="2">
    <source>
        <dbReference type="Proteomes" id="UP000829398"/>
    </source>
</evidence>
<organism evidence="1 2">
    <name type="scientific">Citrus sinensis</name>
    <name type="common">Sweet orange</name>
    <name type="synonym">Citrus aurantium var. sinensis</name>
    <dbReference type="NCBI Taxonomy" id="2711"/>
    <lineage>
        <taxon>Eukaryota</taxon>
        <taxon>Viridiplantae</taxon>
        <taxon>Streptophyta</taxon>
        <taxon>Embryophyta</taxon>
        <taxon>Tracheophyta</taxon>
        <taxon>Spermatophyta</taxon>
        <taxon>Magnoliopsida</taxon>
        <taxon>eudicotyledons</taxon>
        <taxon>Gunneridae</taxon>
        <taxon>Pentapetalae</taxon>
        <taxon>rosids</taxon>
        <taxon>malvids</taxon>
        <taxon>Sapindales</taxon>
        <taxon>Rutaceae</taxon>
        <taxon>Aurantioideae</taxon>
        <taxon>Citrus</taxon>
    </lineage>
</organism>
<evidence type="ECO:0000313" key="1">
    <source>
        <dbReference type="EMBL" id="KAH9784393.1"/>
    </source>
</evidence>
<accession>A0ACB8MFZ5</accession>
<proteinExistence type="predicted"/>
<gene>
    <name evidence="1" type="ORF">KPL71_009640</name>
</gene>
<name>A0ACB8MFZ5_CITSI</name>
<dbReference type="EMBL" id="CM039172">
    <property type="protein sequence ID" value="KAH9784393.1"/>
    <property type="molecule type" value="Genomic_DNA"/>
</dbReference>
<comment type="caution">
    <text evidence="1">The sequence shown here is derived from an EMBL/GenBank/DDBJ whole genome shotgun (WGS) entry which is preliminary data.</text>
</comment>
<protein>
    <submittedName>
        <fullName evidence="1">Chaperonin</fullName>
    </submittedName>
</protein>
<reference evidence="2" key="1">
    <citation type="journal article" date="2023" name="Hortic. Res.">
        <title>A chromosome-level phased genome enabling allele-level studies in sweet orange: a case study on citrus Huanglongbing tolerance.</title>
        <authorList>
            <person name="Wu B."/>
            <person name="Yu Q."/>
            <person name="Deng Z."/>
            <person name="Duan Y."/>
            <person name="Luo F."/>
            <person name="Gmitter F. Jr."/>
        </authorList>
    </citation>
    <scope>NUCLEOTIDE SEQUENCE [LARGE SCALE GENOMIC DNA]</scope>
    <source>
        <strain evidence="2">cv. Valencia</strain>
    </source>
</reference>
<dbReference type="Proteomes" id="UP000829398">
    <property type="component" value="Chromosome 3"/>
</dbReference>
<keyword evidence="2" id="KW-1185">Reference proteome</keyword>
<sequence>MLRFASSLASKVRLPNNRINVVAGSRLSWSRDYVGDGEDIKFMSPCTEESFSINFETELDDTEIRKGVQMAIDSVLENLSHSAQMISTSEAIAQVATTSINGDKDIGALVARTIELVRRAEGHIFITEGKEPGVKLNLYSGFKLDWGYSLSCFVTKKKKKLCVFSHPHIYFFTEKLSDLNDVLSLLEIAVRNPLLIIAEDFDDYLLDTIITRKLTAGTKVCAIKTNVPPDLFIPTDCLKAIVSENDTFIIKTRHTVEEIGQTRPDEVGGTSRADTSKKKSIVTHAVNAAKAAIEQGIVPGGGIAFLNASKVLDKLQTANSDQKIGIQIVQNALKMPVYTIAATAEVEGSVVGKLLGQDNPNLGYDATKGEYVDLIKEGILDPLKVIRKVFIGATSMFLNKLREGQLEDPERKHKKYKKKKKLDDVGIIQGKPII</sequence>